<reference evidence="1 2" key="1">
    <citation type="submission" date="2021-03" db="EMBL/GenBank/DDBJ databases">
        <title>Assistant Professor.</title>
        <authorList>
            <person name="Huq M.A."/>
        </authorList>
    </citation>
    <scope>NUCLEOTIDE SEQUENCE [LARGE SCALE GENOMIC DNA]</scope>
    <source>
        <strain evidence="1 2">MAH-29</strain>
    </source>
</reference>
<sequence>MKTTSFLVLALSALTISSCKKDKPALNEFKLSKISKYTHSNPPYRSYNEIYEFNYDGLNRVTEITYSEEDSINQQWITQNSGIQKFFYNGAAQQPYKSTYERKNSNSRETYYFYDNSNRLIADSTYSSNNYSLRKYNWVDDKLLTYGGPANKLTDSCILLNNNISMQFYHDYLLGHVQISFWYDAYINPLYTLNIRSAMPISVLEGFLSPGYSKNNVIGASYTNTIDNSSASKFEINITNIYQYNSVGLPVECQTGSGNNYALIKYYYTN</sequence>
<gene>
    <name evidence="1" type="ORF">J7I42_15805</name>
</gene>
<accession>A0ABS3YW51</accession>
<comment type="caution">
    <text evidence="1">The sequence shown here is derived from an EMBL/GenBank/DDBJ whole genome shotgun (WGS) entry which is preliminary data.</text>
</comment>
<proteinExistence type="predicted"/>
<name>A0ABS3YW51_9BACT</name>
<evidence type="ECO:0000313" key="2">
    <source>
        <dbReference type="Proteomes" id="UP000677244"/>
    </source>
</evidence>
<evidence type="ECO:0000313" key="1">
    <source>
        <dbReference type="EMBL" id="MBO9201747.1"/>
    </source>
</evidence>
<dbReference type="Proteomes" id="UP000677244">
    <property type="component" value="Unassembled WGS sequence"/>
</dbReference>
<dbReference type="RefSeq" id="WP_209139801.1">
    <property type="nucleotide sequence ID" value="NZ_JAGHKO010000004.1"/>
</dbReference>
<organism evidence="1 2">
    <name type="scientific">Niastella soli</name>
    <dbReference type="NCBI Taxonomy" id="2821487"/>
    <lineage>
        <taxon>Bacteria</taxon>
        <taxon>Pseudomonadati</taxon>
        <taxon>Bacteroidota</taxon>
        <taxon>Chitinophagia</taxon>
        <taxon>Chitinophagales</taxon>
        <taxon>Chitinophagaceae</taxon>
        <taxon>Niastella</taxon>
    </lineage>
</organism>
<dbReference type="PROSITE" id="PS51257">
    <property type="entry name" value="PROKAR_LIPOPROTEIN"/>
    <property type="match status" value="1"/>
</dbReference>
<protein>
    <recommendedName>
        <fullName evidence="3">DUF4595 domain-containing protein</fullName>
    </recommendedName>
</protein>
<keyword evidence="2" id="KW-1185">Reference proteome</keyword>
<evidence type="ECO:0008006" key="3">
    <source>
        <dbReference type="Google" id="ProtNLM"/>
    </source>
</evidence>
<dbReference type="EMBL" id="JAGHKO010000004">
    <property type="protein sequence ID" value="MBO9201747.1"/>
    <property type="molecule type" value="Genomic_DNA"/>
</dbReference>